<dbReference type="AlphaFoldDB" id="A0A9W9HY86"/>
<comment type="caution">
    <text evidence="1">The sequence shown here is derived from an EMBL/GenBank/DDBJ whole genome shotgun (WGS) entry which is preliminary data.</text>
</comment>
<gene>
    <name evidence="1" type="ORF">N7492_006596</name>
</gene>
<organism evidence="1 2">
    <name type="scientific">Penicillium capsulatum</name>
    <dbReference type="NCBI Taxonomy" id="69766"/>
    <lineage>
        <taxon>Eukaryota</taxon>
        <taxon>Fungi</taxon>
        <taxon>Dikarya</taxon>
        <taxon>Ascomycota</taxon>
        <taxon>Pezizomycotina</taxon>
        <taxon>Eurotiomycetes</taxon>
        <taxon>Eurotiomycetidae</taxon>
        <taxon>Eurotiales</taxon>
        <taxon>Aspergillaceae</taxon>
        <taxon>Penicillium</taxon>
    </lineage>
</organism>
<protein>
    <submittedName>
        <fullName evidence="1">Uncharacterized protein</fullName>
    </submittedName>
</protein>
<dbReference type="EMBL" id="JAPQKO010000005">
    <property type="protein sequence ID" value="KAJ5161204.1"/>
    <property type="molecule type" value="Genomic_DNA"/>
</dbReference>
<proteinExistence type="predicted"/>
<dbReference type="Proteomes" id="UP001146351">
    <property type="component" value="Unassembled WGS sequence"/>
</dbReference>
<name>A0A9W9HY86_9EURO</name>
<reference evidence="1" key="2">
    <citation type="journal article" date="2023" name="IMA Fungus">
        <title>Comparative genomic study of the Penicillium genus elucidates a diverse pangenome and 15 lateral gene transfer events.</title>
        <authorList>
            <person name="Petersen C."/>
            <person name="Sorensen T."/>
            <person name="Nielsen M.R."/>
            <person name="Sondergaard T.E."/>
            <person name="Sorensen J.L."/>
            <person name="Fitzpatrick D.A."/>
            <person name="Frisvad J.C."/>
            <person name="Nielsen K.L."/>
        </authorList>
    </citation>
    <scope>NUCLEOTIDE SEQUENCE</scope>
    <source>
        <strain evidence="1">IBT 21917</strain>
    </source>
</reference>
<accession>A0A9W9HY86</accession>
<dbReference type="OrthoDB" id="5394455at2759"/>
<evidence type="ECO:0000313" key="2">
    <source>
        <dbReference type="Proteomes" id="UP001146351"/>
    </source>
</evidence>
<sequence>MHVAEILSDITSLRVCGYNEALALVSVHKVATPQSVDAATALQTLSPAEKGPSGKKSDDLHRAKELVQLHDEIKSRHSNGEVDDSLRRAREDVEYVMRALA</sequence>
<reference evidence="1" key="1">
    <citation type="submission" date="2022-11" db="EMBL/GenBank/DDBJ databases">
        <authorList>
            <person name="Petersen C."/>
        </authorList>
    </citation>
    <scope>NUCLEOTIDE SEQUENCE</scope>
    <source>
        <strain evidence="1">IBT 21917</strain>
    </source>
</reference>
<keyword evidence="2" id="KW-1185">Reference proteome</keyword>
<evidence type="ECO:0000313" key="1">
    <source>
        <dbReference type="EMBL" id="KAJ5161204.1"/>
    </source>
</evidence>